<dbReference type="EMBL" id="MU129036">
    <property type="protein sequence ID" value="KAF9509383.1"/>
    <property type="molecule type" value="Genomic_DNA"/>
</dbReference>
<name>A0A9P6AP44_9AGAM</name>
<evidence type="ECO:0000256" key="3">
    <source>
        <dbReference type="ARBA" id="ARBA00022490"/>
    </source>
</evidence>
<dbReference type="OrthoDB" id="5559898at2759"/>
<dbReference type="InterPro" id="IPR000225">
    <property type="entry name" value="Armadillo"/>
</dbReference>
<dbReference type="GO" id="GO:0005737">
    <property type="term" value="C:cytoplasm"/>
    <property type="evidence" value="ECO:0007669"/>
    <property type="project" value="UniProtKB-SubCell"/>
</dbReference>
<dbReference type="GO" id="GO:0005634">
    <property type="term" value="C:nucleus"/>
    <property type="evidence" value="ECO:0007669"/>
    <property type="project" value="UniProtKB-SubCell"/>
</dbReference>
<dbReference type="Gene3D" id="1.25.10.10">
    <property type="entry name" value="Leucine-rich Repeat Variant"/>
    <property type="match status" value="2"/>
</dbReference>
<keyword evidence="5" id="KW-0539">Nucleus</keyword>
<dbReference type="AlphaFoldDB" id="A0A9P6AP44"/>
<evidence type="ECO:0000256" key="4">
    <source>
        <dbReference type="ARBA" id="ARBA00022737"/>
    </source>
</evidence>
<dbReference type="InterPro" id="IPR016024">
    <property type="entry name" value="ARM-type_fold"/>
</dbReference>
<proteinExistence type="predicted"/>
<evidence type="ECO:0000256" key="6">
    <source>
        <dbReference type="SAM" id="MobiDB-lite"/>
    </source>
</evidence>
<dbReference type="InterPro" id="IPR011989">
    <property type="entry name" value="ARM-like"/>
</dbReference>
<evidence type="ECO:0000313" key="8">
    <source>
        <dbReference type="Proteomes" id="UP000886523"/>
    </source>
</evidence>
<dbReference type="GO" id="GO:0034657">
    <property type="term" value="C:GID complex"/>
    <property type="evidence" value="ECO:0007669"/>
    <property type="project" value="TreeGrafter"/>
</dbReference>
<feature type="region of interest" description="Disordered" evidence="6">
    <location>
        <begin position="762"/>
        <end position="784"/>
    </location>
</feature>
<dbReference type="Proteomes" id="UP000886523">
    <property type="component" value="Unassembled WGS sequence"/>
</dbReference>
<evidence type="ECO:0000256" key="2">
    <source>
        <dbReference type="ARBA" id="ARBA00004496"/>
    </source>
</evidence>
<comment type="caution">
    <text evidence="7">The sequence shown here is derived from an EMBL/GenBank/DDBJ whole genome shotgun (WGS) entry which is preliminary data.</text>
</comment>
<sequence>MMLPEPQSAAETYTLERLRTLKNALIGNPVAKLELVQTDPLAVHHVVNCLNSPSTNTPTSEWTPIEASHVLSSLCFGPPEIVRALLDARAPEALLHALSICAPSGSANASVALRSALARAFRSVVVAIANVAGPHNESNGLGPFPLKGDTVVIAKRALELVFQLDSLDIFLPYLTDSSQGISISICHLLASSLRSSTHRRSVANWMSPSERALEVKGKRGWEKPETKSHSSGGWIARTMMDLVKRDDIKASMREAALLALAAIAKGNHALASSLCLPPPEADSEGLPFIHFANVRLMGCGETIPLALQTPYAMFMDLCKARSSFVRLAACLCVTNVLRASSASPPTPRWISEAPYTLVGVLNGMISNEEEVPIVRAKACFILYQLVTDEKELERTAYVSGSLKALAALIQKLIPPAETPWFEDEAEAMSLLLEAALTATASLTLHRDDNRLALLQDSPNIIPLISRSLSHTRPGVRYAACQCVRALSRSVSVLRTNIGDSKLAEVLFEIVKHDGDERVVLVALMGIANMVNDFSPTRKILIDSGVVRKLSEIIKTGDEEMKTNSIWALRNALYHSTRGEMESIMNELGWSEFSSLLSHPKARIREISSAAVTNMMARSDDVKFVLESLPNVLSLLQQLVQPSIDEAATINALKAISNFSTVYRDQVISEPSLLRAIRDSILHSSPSVRKAAVVCVVNLVVGQTQHQEIRDAEIDVALAGLIQSRSPGSPLGTTGAGGSSSSGNNLSVTVFNTSSTAGVFDGFGWENDKETKENARTALQSINGK</sequence>
<reference evidence="7" key="1">
    <citation type="journal article" date="2020" name="Nat. Commun.">
        <title>Large-scale genome sequencing of mycorrhizal fungi provides insights into the early evolution of symbiotic traits.</title>
        <authorList>
            <person name="Miyauchi S."/>
            <person name="Kiss E."/>
            <person name="Kuo A."/>
            <person name="Drula E."/>
            <person name="Kohler A."/>
            <person name="Sanchez-Garcia M."/>
            <person name="Morin E."/>
            <person name="Andreopoulos B."/>
            <person name="Barry K.W."/>
            <person name="Bonito G."/>
            <person name="Buee M."/>
            <person name="Carver A."/>
            <person name="Chen C."/>
            <person name="Cichocki N."/>
            <person name="Clum A."/>
            <person name="Culley D."/>
            <person name="Crous P.W."/>
            <person name="Fauchery L."/>
            <person name="Girlanda M."/>
            <person name="Hayes R.D."/>
            <person name="Keri Z."/>
            <person name="LaButti K."/>
            <person name="Lipzen A."/>
            <person name="Lombard V."/>
            <person name="Magnuson J."/>
            <person name="Maillard F."/>
            <person name="Murat C."/>
            <person name="Nolan M."/>
            <person name="Ohm R.A."/>
            <person name="Pangilinan J."/>
            <person name="Pereira M.F."/>
            <person name="Perotto S."/>
            <person name="Peter M."/>
            <person name="Pfister S."/>
            <person name="Riley R."/>
            <person name="Sitrit Y."/>
            <person name="Stielow J.B."/>
            <person name="Szollosi G."/>
            <person name="Zifcakova L."/>
            <person name="Stursova M."/>
            <person name="Spatafora J.W."/>
            <person name="Tedersoo L."/>
            <person name="Vaario L.M."/>
            <person name="Yamada A."/>
            <person name="Yan M."/>
            <person name="Wang P."/>
            <person name="Xu J."/>
            <person name="Bruns T."/>
            <person name="Baldrian P."/>
            <person name="Vilgalys R."/>
            <person name="Dunand C."/>
            <person name="Henrissat B."/>
            <person name="Grigoriev I.V."/>
            <person name="Hibbett D."/>
            <person name="Nagy L.G."/>
            <person name="Martin F.M."/>
        </authorList>
    </citation>
    <scope>NUCLEOTIDE SEQUENCE</scope>
    <source>
        <strain evidence="7">UP504</strain>
    </source>
</reference>
<dbReference type="GO" id="GO:0043161">
    <property type="term" value="P:proteasome-mediated ubiquitin-dependent protein catabolic process"/>
    <property type="evidence" value="ECO:0007669"/>
    <property type="project" value="TreeGrafter"/>
</dbReference>
<evidence type="ECO:0000313" key="7">
    <source>
        <dbReference type="EMBL" id="KAF9509383.1"/>
    </source>
</evidence>
<gene>
    <name evidence="7" type="ORF">BS47DRAFT_1487963</name>
</gene>
<keyword evidence="4" id="KW-0677">Repeat</keyword>
<dbReference type="SUPFAM" id="SSF48371">
    <property type="entry name" value="ARM repeat"/>
    <property type="match status" value="2"/>
</dbReference>
<evidence type="ECO:0000256" key="1">
    <source>
        <dbReference type="ARBA" id="ARBA00004123"/>
    </source>
</evidence>
<evidence type="ECO:0000256" key="5">
    <source>
        <dbReference type="ARBA" id="ARBA00023242"/>
    </source>
</evidence>
<dbReference type="InterPro" id="IPR038739">
    <property type="entry name" value="ARMC8/Vid28"/>
</dbReference>
<dbReference type="SMART" id="SM00185">
    <property type="entry name" value="ARM"/>
    <property type="match status" value="3"/>
</dbReference>
<organism evidence="7 8">
    <name type="scientific">Hydnum rufescens UP504</name>
    <dbReference type="NCBI Taxonomy" id="1448309"/>
    <lineage>
        <taxon>Eukaryota</taxon>
        <taxon>Fungi</taxon>
        <taxon>Dikarya</taxon>
        <taxon>Basidiomycota</taxon>
        <taxon>Agaricomycotina</taxon>
        <taxon>Agaricomycetes</taxon>
        <taxon>Cantharellales</taxon>
        <taxon>Hydnaceae</taxon>
        <taxon>Hydnum</taxon>
    </lineage>
</organism>
<comment type="subcellular location">
    <subcellularLocation>
        <location evidence="2">Cytoplasm</location>
    </subcellularLocation>
    <subcellularLocation>
        <location evidence="1">Nucleus</location>
    </subcellularLocation>
</comment>
<keyword evidence="8" id="KW-1185">Reference proteome</keyword>
<accession>A0A9P6AP44</accession>
<dbReference type="Pfam" id="PF00514">
    <property type="entry name" value="Arm"/>
    <property type="match status" value="1"/>
</dbReference>
<protein>
    <recommendedName>
        <fullName evidence="9">Armadillo repeat-containing protein 8</fullName>
    </recommendedName>
</protein>
<evidence type="ECO:0008006" key="9">
    <source>
        <dbReference type="Google" id="ProtNLM"/>
    </source>
</evidence>
<feature type="compositionally biased region" description="Basic and acidic residues" evidence="6">
    <location>
        <begin position="765"/>
        <end position="774"/>
    </location>
</feature>
<dbReference type="PANTHER" id="PTHR15651:SF7">
    <property type="entry name" value="ARMADILLO REPEAT-CONTAINING PROTEIN 8"/>
    <property type="match status" value="1"/>
</dbReference>
<keyword evidence="3" id="KW-0963">Cytoplasm</keyword>
<dbReference type="PANTHER" id="PTHR15651">
    <property type="entry name" value="ARMADILLO REPEAT-CONTAINING PROTEIN 8"/>
    <property type="match status" value="1"/>
</dbReference>